<dbReference type="SUPFAM" id="SSF53335">
    <property type="entry name" value="S-adenosyl-L-methionine-dependent methyltransferases"/>
    <property type="match status" value="1"/>
</dbReference>
<dbReference type="NCBIfam" id="TIGR02469">
    <property type="entry name" value="CbiT"/>
    <property type="match status" value="1"/>
</dbReference>
<dbReference type="Gene3D" id="3.40.50.150">
    <property type="entry name" value="Vaccinia Virus protein VP39"/>
    <property type="match status" value="1"/>
</dbReference>
<keyword evidence="8" id="KW-1185">Reference proteome</keyword>
<dbReference type="GO" id="GO:0032259">
    <property type="term" value="P:methylation"/>
    <property type="evidence" value="ECO:0007669"/>
    <property type="project" value="UniProtKB-KW"/>
</dbReference>
<dbReference type="InterPro" id="IPR035996">
    <property type="entry name" value="4pyrrol_Methylase_sf"/>
</dbReference>
<dbReference type="PIRSF" id="PIRSF036428">
    <property type="entry name" value="CobL"/>
    <property type="match status" value="1"/>
</dbReference>
<gene>
    <name evidence="7" type="ORF">CKO40_14395</name>
</gene>
<dbReference type="InterPro" id="IPR029063">
    <property type="entry name" value="SAM-dependent_MTases_sf"/>
</dbReference>
<keyword evidence="2" id="KW-0169">Cobalamin biosynthesis</keyword>
<dbReference type="EMBL" id="NRSJ01000027">
    <property type="protein sequence ID" value="MBK1705714.1"/>
    <property type="molecule type" value="Genomic_DNA"/>
</dbReference>
<dbReference type="InterPro" id="IPR014776">
    <property type="entry name" value="4pyrrole_Mease_sub2"/>
</dbReference>
<evidence type="ECO:0000256" key="5">
    <source>
        <dbReference type="ARBA" id="ARBA00022691"/>
    </source>
</evidence>
<dbReference type="NCBIfam" id="TIGR02467">
    <property type="entry name" value="CbiE"/>
    <property type="match status" value="1"/>
</dbReference>
<keyword evidence="3" id="KW-0489">Methyltransferase</keyword>
<evidence type="ECO:0000313" key="7">
    <source>
        <dbReference type="EMBL" id="MBK1705714.1"/>
    </source>
</evidence>
<dbReference type="AlphaFoldDB" id="A0AAJ0U5L7"/>
<dbReference type="Proteomes" id="UP001296776">
    <property type="component" value="Unassembled WGS sequence"/>
</dbReference>
<evidence type="ECO:0000256" key="4">
    <source>
        <dbReference type="ARBA" id="ARBA00022679"/>
    </source>
</evidence>
<organism evidence="7 8">
    <name type="scientific">Halochromatium glycolicum</name>
    <dbReference type="NCBI Taxonomy" id="85075"/>
    <lineage>
        <taxon>Bacteria</taxon>
        <taxon>Pseudomonadati</taxon>
        <taxon>Pseudomonadota</taxon>
        <taxon>Gammaproteobacteria</taxon>
        <taxon>Chromatiales</taxon>
        <taxon>Chromatiaceae</taxon>
        <taxon>Halochromatium</taxon>
    </lineage>
</organism>
<dbReference type="Pfam" id="PF00590">
    <property type="entry name" value="TP_methylase"/>
    <property type="match status" value="1"/>
</dbReference>
<dbReference type="GO" id="GO:0008276">
    <property type="term" value="F:protein methyltransferase activity"/>
    <property type="evidence" value="ECO:0007669"/>
    <property type="project" value="InterPro"/>
</dbReference>
<dbReference type="InterPro" id="IPR012818">
    <property type="entry name" value="CbiE"/>
</dbReference>
<dbReference type="RefSeq" id="WP_200346935.1">
    <property type="nucleotide sequence ID" value="NZ_NRSJ01000027.1"/>
</dbReference>
<dbReference type="InterPro" id="IPR050714">
    <property type="entry name" value="Cobalamin_biosynth_MTase"/>
</dbReference>
<evidence type="ECO:0000256" key="3">
    <source>
        <dbReference type="ARBA" id="ARBA00022603"/>
    </source>
</evidence>
<comment type="caution">
    <text evidence="7">The sequence shown here is derived from an EMBL/GenBank/DDBJ whole genome shotgun (WGS) entry which is preliminary data.</text>
</comment>
<reference evidence="7" key="1">
    <citation type="submission" date="2017-08" db="EMBL/GenBank/DDBJ databases">
        <authorList>
            <person name="Imhoff J.F."/>
            <person name="Rahn T."/>
            <person name="Kuenzel S."/>
            <person name="Neulinger S.C."/>
        </authorList>
    </citation>
    <scope>NUCLEOTIDE SEQUENCE</scope>
    <source>
        <strain evidence="7">DSM 11080</strain>
    </source>
</reference>
<dbReference type="Gene3D" id="3.30.950.10">
    <property type="entry name" value="Methyltransferase, Cobalt-precorrin-4 Transmethylase, Domain 2"/>
    <property type="match status" value="1"/>
</dbReference>
<evidence type="ECO:0000313" key="8">
    <source>
        <dbReference type="Proteomes" id="UP001296776"/>
    </source>
</evidence>
<name>A0AAJ0U5L7_9GAMM</name>
<proteinExistence type="predicted"/>
<sequence>MSPEPWLTIVGIGEDGLAGLGAAARDAIATAELLVGGERHLGMVPARPEQARQPWPSPFSQAYALLRAQRGRRVCVLASGDPMCYGVGSRLAADYPAAELRIIPAPSSLSLAAARLGWALQTTRVLPAHGRALARLNLYLAPGARLLVMSADAETPAQIAALLRERGFGASRLVVLERLGGAHERQHEGNAEGWDRAPGAALNLVAIDCRGRGEQRLARRAGLPDAAFAHDGQLTKRDVRAATLARLAPQPEELLWDVGAGCGSIGIEWMRAEAGCHAIAIEPKAARRALIARNSERLGVPELRIVAGEAPAALADLPAPDAVFIGGGLTAAGVSKHCWQALRPGGRLVANAVTLQSEAALVDLRARIGGELTRLSVAQAAPLGGFDGWRPAMPVTLLVAEKPLTDGPSRL</sequence>
<accession>A0AAJ0U5L7</accession>
<keyword evidence="4" id="KW-0808">Transferase</keyword>
<evidence type="ECO:0000259" key="6">
    <source>
        <dbReference type="Pfam" id="PF00590"/>
    </source>
</evidence>
<dbReference type="PANTHER" id="PTHR43182">
    <property type="entry name" value="COBALT-PRECORRIN-6B C(15)-METHYLTRANSFERASE (DECARBOXYLATING)"/>
    <property type="match status" value="1"/>
</dbReference>
<dbReference type="PANTHER" id="PTHR43182:SF1">
    <property type="entry name" value="COBALT-PRECORRIN-7 C(5)-METHYLTRANSFERASE"/>
    <property type="match status" value="1"/>
</dbReference>
<feature type="domain" description="Tetrapyrrole methylase" evidence="6">
    <location>
        <begin position="7"/>
        <end position="191"/>
    </location>
</feature>
<dbReference type="InterPro" id="IPR000878">
    <property type="entry name" value="4pyrrol_Mease"/>
</dbReference>
<evidence type="ECO:0000256" key="2">
    <source>
        <dbReference type="ARBA" id="ARBA00022573"/>
    </source>
</evidence>
<dbReference type="SUPFAM" id="SSF53790">
    <property type="entry name" value="Tetrapyrrole methylase"/>
    <property type="match status" value="1"/>
</dbReference>
<dbReference type="InterPro" id="IPR014777">
    <property type="entry name" value="4pyrrole_Mease_sub1"/>
</dbReference>
<dbReference type="InterPro" id="IPR014008">
    <property type="entry name" value="Cbl_synth_MTase_CbiT"/>
</dbReference>
<dbReference type="GO" id="GO:0009236">
    <property type="term" value="P:cobalamin biosynthetic process"/>
    <property type="evidence" value="ECO:0007669"/>
    <property type="project" value="UniProtKB-KW"/>
</dbReference>
<reference evidence="7" key="2">
    <citation type="journal article" date="2020" name="Microorganisms">
        <title>Osmotic Adaptation and Compatible Solute Biosynthesis of Phototrophic Bacteria as Revealed from Genome Analyses.</title>
        <authorList>
            <person name="Imhoff J.F."/>
            <person name="Rahn T."/>
            <person name="Kunzel S."/>
            <person name="Keller A."/>
            <person name="Neulinger S.C."/>
        </authorList>
    </citation>
    <scope>NUCLEOTIDE SEQUENCE</scope>
    <source>
        <strain evidence="7">DSM 11080</strain>
    </source>
</reference>
<protein>
    <submittedName>
        <fullName evidence="7">Cobalamin biosynthesis bifunctional protein CbiET</fullName>
    </submittedName>
</protein>
<evidence type="ECO:0000256" key="1">
    <source>
        <dbReference type="ARBA" id="ARBA00004953"/>
    </source>
</evidence>
<dbReference type="InterPro" id="IPR006365">
    <property type="entry name" value="Cbl_synth_CobL"/>
</dbReference>
<dbReference type="Gene3D" id="3.40.1010.10">
    <property type="entry name" value="Cobalt-precorrin-4 Transmethylase, Domain 1"/>
    <property type="match status" value="1"/>
</dbReference>
<keyword evidence="5" id="KW-0949">S-adenosyl-L-methionine</keyword>
<dbReference type="CDD" id="cd11644">
    <property type="entry name" value="Precorrin-6Y-MT"/>
    <property type="match status" value="1"/>
</dbReference>
<comment type="pathway">
    <text evidence="1">Cofactor biosynthesis; adenosylcobalamin biosynthesis.</text>
</comment>